<feature type="transmembrane region" description="Helical" evidence="6">
    <location>
        <begin position="44"/>
        <end position="70"/>
    </location>
</feature>
<feature type="transmembrane region" description="Helical" evidence="6">
    <location>
        <begin position="119"/>
        <end position="137"/>
    </location>
</feature>
<feature type="transmembrane region" description="Helical" evidence="6">
    <location>
        <begin position="12"/>
        <end position="32"/>
    </location>
</feature>
<keyword evidence="3 6" id="KW-0812">Transmembrane</keyword>
<feature type="transmembrane region" description="Helical" evidence="6">
    <location>
        <begin position="199"/>
        <end position="223"/>
    </location>
</feature>
<feature type="transmembrane region" description="Helical" evidence="6">
    <location>
        <begin position="235"/>
        <end position="258"/>
    </location>
</feature>
<comment type="subcellular location">
    <subcellularLocation>
        <location evidence="1">Cell membrane</location>
        <topology evidence="1">Multi-pass membrane protein</topology>
    </subcellularLocation>
</comment>
<evidence type="ECO:0000256" key="1">
    <source>
        <dbReference type="ARBA" id="ARBA00004651"/>
    </source>
</evidence>
<keyword evidence="9" id="KW-1185">Reference proteome</keyword>
<evidence type="ECO:0000313" key="8">
    <source>
        <dbReference type="EMBL" id="GBH32772.1"/>
    </source>
</evidence>
<protein>
    <submittedName>
        <fullName evidence="8">Copper resistance protein D</fullName>
    </submittedName>
</protein>
<dbReference type="PANTHER" id="PTHR34820">
    <property type="entry name" value="INNER MEMBRANE PROTEIN YEBZ"/>
    <property type="match status" value="1"/>
</dbReference>
<gene>
    <name evidence="8" type="ORF">MBESOW_P4003</name>
</gene>
<feature type="transmembrane region" description="Helical" evidence="6">
    <location>
        <begin position="279"/>
        <end position="301"/>
    </location>
</feature>
<dbReference type="Pfam" id="PF05425">
    <property type="entry name" value="CopD"/>
    <property type="match status" value="1"/>
</dbReference>
<dbReference type="InterPro" id="IPR047689">
    <property type="entry name" value="CopD"/>
</dbReference>
<feature type="domain" description="Copper resistance protein D" evidence="7">
    <location>
        <begin position="194"/>
        <end position="301"/>
    </location>
</feature>
<dbReference type="NCBIfam" id="NF033808">
    <property type="entry name" value="copper_CopD"/>
    <property type="match status" value="1"/>
</dbReference>
<dbReference type="Proteomes" id="UP000290975">
    <property type="component" value="Unassembled WGS sequence"/>
</dbReference>
<name>A0A401J7Y1_SPHXE</name>
<evidence type="ECO:0000256" key="4">
    <source>
        <dbReference type="ARBA" id="ARBA00022989"/>
    </source>
</evidence>
<organism evidence="8 9">
    <name type="scientific">Sphingobium xenophagum</name>
    <dbReference type="NCBI Taxonomy" id="121428"/>
    <lineage>
        <taxon>Bacteria</taxon>
        <taxon>Pseudomonadati</taxon>
        <taxon>Pseudomonadota</taxon>
        <taxon>Alphaproteobacteria</taxon>
        <taxon>Sphingomonadales</taxon>
        <taxon>Sphingomonadaceae</taxon>
        <taxon>Sphingobium</taxon>
    </lineage>
</organism>
<accession>A0A401J7Y1</accession>
<dbReference type="InterPro" id="IPR008457">
    <property type="entry name" value="Cu-R_CopD_dom"/>
</dbReference>
<keyword evidence="2" id="KW-1003">Cell membrane</keyword>
<evidence type="ECO:0000256" key="2">
    <source>
        <dbReference type="ARBA" id="ARBA00022475"/>
    </source>
</evidence>
<feature type="transmembrane region" description="Helical" evidence="6">
    <location>
        <begin position="90"/>
        <end position="112"/>
    </location>
</feature>
<dbReference type="RefSeq" id="WP_130754687.1">
    <property type="nucleotide sequence ID" value="NZ_BBQY01000046.1"/>
</dbReference>
<keyword evidence="5 6" id="KW-0472">Membrane</keyword>
<dbReference type="PANTHER" id="PTHR34820:SF4">
    <property type="entry name" value="INNER MEMBRANE PROTEIN YEBZ"/>
    <property type="match status" value="1"/>
</dbReference>
<dbReference type="GO" id="GO:0006825">
    <property type="term" value="P:copper ion transport"/>
    <property type="evidence" value="ECO:0007669"/>
    <property type="project" value="InterPro"/>
</dbReference>
<evidence type="ECO:0000259" key="7">
    <source>
        <dbReference type="Pfam" id="PF05425"/>
    </source>
</evidence>
<evidence type="ECO:0000256" key="3">
    <source>
        <dbReference type="ARBA" id="ARBA00022692"/>
    </source>
</evidence>
<dbReference type="GO" id="GO:0005886">
    <property type="term" value="C:plasma membrane"/>
    <property type="evidence" value="ECO:0007669"/>
    <property type="project" value="UniProtKB-SubCell"/>
</dbReference>
<feature type="transmembrane region" description="Helical" evidence="6">
    <location>
        <begin position="157"/>
        <end position="178"/>
    </location>
</feature>
<evidence type="ECO:0000256" key="5">
    <source>
        <dbReference type="ARBA" id="ARBA00023136"/>
    </source>
</evidence>
<evidence type="ECO:0000256" key="6">
    <source>
        <dbReference type="SAM" id="Phobius"/>
    </source>
</evidence>
<proteinExistence type="predicted"/>
<evidence type="ECO:0000313" key="9">
    <source>
        <dbReference type="Proteomes" id="UP000290975"/>
    </source>
</evidence>
<dbReference type="InterPro" id="IPR032694">
    <property type="entry name" value="CopC/D"/>
</dbReference>
<dbReference type="EMBL" id="BBQY01000046">
    <property type="protein sequence ID" value="GBH32772.1"/>
    <property type="molecule type" value="Genomic_DNA"/>
</dbReference>
<keyword evidence="4 6" id="KW-1133">Transmembrane helix</keyword>
<reference evidence="8 9" key="1">
    <citation type="submission" date="2014-12" db="EMBL/GenBank/DDBJ databases">
        <title>Whole genome sequencing of Sphingobium xenophagum OW59.</title>
        <authorList>
            <person name="Ohta Y."/>
            <person name="Nishi S."/>
            <person name="Hatada Y."/>
        </authorList>
    </citation>
    <scope>NUCLEOTIDE SEQUENCE [LARGE SCALE GENOMIC DNA]</scope>
    <source>
        <strain evidence="8 9">OW59</strain>
    </source>
</reference>
<comment type="caution">
    <text evidence="8">The sequence shown here is derived from an EMBL/GenBank/DDBJ whole genome shotgun (WGS) entry which is preliminary data.</text>
</comment>
<sequence length="310" mass="32176">MSEIGVIAIRWALYVDLGLLFGLPLFALYALGGGGRTVRSYLPLGPMIVLLVLLGLLLSVLGFLVQASAMTGLPLTRPNLQLVSDLLNDTALGTALKVRLAALVILLPCAALYGRKPRVCVMTSTLAGAIALGTLAWSGHGAAGEGSAGWQQLASDLVHLLAAGAWVGAIAAFLALVIPNVDTDGLARVLLTEQALRGFSMVGTVIVGLLVVTGTVNTLFLVGSEHIAGLWQSSWGLLLTAKLVLFAGMLGLAALNRYRLTPSLSLAIEQEDAPRAMTLLRGSLVVEGGLAIIILALVAWLGTLSPPMSM</sequence>
<dbReference type="AlphaFoldDB" id="A0A401J7Y1"/>